<evidence type="ECO:0000313" key="7">
    <source>
        <dbReference type="Proteomes" id="UP000076871"/>
    </source>
</evidence>
<dbReference type="InParanoid" id="A0A165DE36"/>
<feature type="domain" description="HMG box" evidence="5">
    <location>
        <begin position="1"/>
        <end position="70"/>
    </location>
</feature>
<keyword evidence="1 3" id="KW-0238">DNA-binding</keyword>
<dbReference type="GeneID" id="63820475"/>
<evidence type="ECO:0000256" key="2">
    <source>
        <dbReference type="ARBA" id="ARBA00023163"/>
    </source>
</evidence>
<name>A0A165DE36_9APHY</name>
<evidence type="ECO:0000256" key="1">
    <source>
        <dbReference type="ARBA" id="ARBA00023125"/>
    </source>
</evidence>
<feature type="DNA-binding region" description="HMG box" evidence="3">
    <location>
        <begin position="1"/>
        <end position="70"/>
    </location>
</feature>
<dbReference type="GO" id="GO:0030154">
    <property type="term" value="P:cell differentiation"/>
    <property type="evidence" value="ECO:0007669"/>
    <property type="project" value="TreeGrafter"/>
</dbReference>
<sequence>PRPPNAWIIYRSQKLKAMHADPTKPKRPQAEVSREISKMWKEEDPAVRALYEHEAELRKAEHASNYPGYRYQPVKKEEK</sequence>
<gene>
    <name evidence="6" type="ORF">LAESUDRAFT_635334</name>
</gene>
<feature type="region of interest" description="Disordered" evidence="4">
    <location>
        <begin position="59"/>
        <end position="79"/>
    </location>
</feature>
<dbReference type="Pfam" id="PF00505">
    <property type="entry name" value="HMG_box"/>
    <property type="match status" value="1"/>
</dbReference>
<reference evidence="6 7" key="1">
    <citation type="journal article" date="2016" name="Mol. Biol. Evol.">
        <title>Comparative Genomics of Early-Diverging Mushroom-Forming Fungi Provides Insights into the Origins of Lignocellulose Decay Capabilities.</title>
        <authorList>
            <person name="Nagy L.G."/>
            <person name="Riley R."/>
            <person name="Tritt A."/>
            <person name="Adam C."/>
            <person name="Daum C."/>
            <person name="Floudas D."/>
            <person name="Sun H."/>
            <person name="Yadav J.S."/>
            <person name="Pangilinan J."/>
            <person name="Larsson K.H."/>
            <person name="Matsuura K."/>
            <person name="Barry K."/>
            <person name="Labutti K."/>
            <person name="Kuo R."/>
            <person name="Ohm R.A."/>
            <person name="Bhattacharya S.S."/>
            <person name="Shirouzu T."/>
            <person name="Yoshinaga Y."/>
            <person name="Martin F.M."/>
            <person name="Grigoriev I.V."/>
            <person name="Hibbett D.S."/>
        </authorList>
    </citation>
    <scope>NUCLEOTIDE SEQUENCE [LARGE SCALE GENOMIC DNA]</scope>
    <source>
        <strain evidence="6 7">93-53</strain>
    </source>
</reference>
<keyword evidence="7" id="KW-1185">Reference proteome</keyword>
<evidence type="ECO:0000313" key="6">
    <source>
        <dbReference type="EMBL" id="KZT04680.1"/>
    </source>
</evidence>
<evidence type="ECO:0000256" key="4">
    <source>
        <dbReference type="SAM" id="MobiDB-lite"/>
    </source>
</evidence>
<feature type="non-terminal residue" evidence="6">
    <location>
        <position position="1"/>
    </location>
</feature>
<dbReference type="PANTHER" id="PTHR10270">
    <property type="entry name" value="SOX TRANSCRIPTION FACTOR"/>
    <property type="match status" value="1"/>
</dbReference>
<accession>A0A165DE36</accession>
<dbReference type="CDD" id="cd01389">
    <property type="entry name" value="HMG-box_ROX1-like"/>
    <property type="match status" value="1"/>
</dbReference>
<organism evidence="6 7">
    <name type="scientific">Laetiporus sulphureus 93-53</name>
    <dbReference type="NCBI Taxonomy" id="1314785"/>
    <lineage>
        <taxon>Eukaryota</taxon>
        <taxon>Fungi</taxon>
        <taxon>Dikarya</taxon>
        <taxon>Basidiomycota</taxon>
        <taxon>Agaricomycotina</taxon>
        <taxon>Agaricomycetes</taxon>
        <taxon>Polyporales</taxon>
        <taxon>Laetiporus</taxon>
    </lineage>
</organism>
<dbReference type="Proteomes" id="UP000076871">
    <property type="component" value="Unassembled WGS sequence"/>
</dbReference>
<evidence type="ECO:0000256" key="3">
    <source>
        <dbReference type="PROSITE-ProRule" id="PRU00267"/>
    </source>
</evidence>
<evidence type="ECO:0000259" key="5">
    <source>
        <dbReference type="PROSITE" id="PS50118"/>
    </source>
</evidence>
<dbReference type="InterPro" id="IPR036910">
    <property type="entry name" value="HMG_box_dom_sf"/>
</dbReference>
<dbReference type="RefSeq" id="XP_040762420.1">
    <property type="nucleotide sequence ID" value="XM_040903444.1"/>
</dbReference>
<dbReference type="AlphaFoldDB" id="A0A165DE36"/>
<dbReference type="PROSITE" id="PS50118">
    <property type="entry name" value="HMG_BOX_2"/>
    <property type="match status" value="1"/>
</dbReference>
<proteinExistence type="predicted"/>
<dbReference type="STRING" id="1314785.A0A165DE36"/>
<keyword evidence="2" id="KW-0804">Transcription</keyword>
<feature type="non-terminal residue" evidence="6">
    <location>
        <position position="79"/>
    </location>
</feature>
<dbReference type="OrthoDB" id="6247875at2759"/>
<dbReference type="PANTHER" id="PTHR10270:SF161">
    <property type="entry name" value="SEX-DETERMINING REGION Y PROTEIN"/>
    <property type="match status" value="1"/>
</dbReference>
<dbReference type="EMBL" id="KV427635">
    <property type="protein sequence ID" value="KZT04680.1"/>
    <property type="molecule type" value="Genomic_DNA"/>
</dbReference>
<keyword evidence="3" id="KW-0539">Nucleus</keyword>
<dbReference type="InterPro" id="IPR009071">
    <property type="entry name" value="HMG_box_dom"/>
</dbReference>
<dbReference type="GO" id="GO:0005634">
    <property type="term" value="C:nucleus"/>
    <property type="evidence" value="ECO:0007669"/>
    <property type="project" value="UniProtKB-UniRule"/>
</dbReference>
<protein>
    <recommendedName>
        <fullName evidence="5">HMG box domain-containing protein</fullName>
    </recommendedName>
</protein>
<dbReference type="SUPFAM" id="SSF47095">
    <property type="entry name" value="HMG-box"/>
    <property type="match status" value="1"/>
</dbReference>
<dbReference type="SMART" id="SM00398">
    <property type="entry name" value="HMG"/>
    <property type="match status" value="1"/>
</dbReference>
<dbReference type="GO" id="GO:0000978">
    <property type="term" value="F:RNA polymerase II cis-regulatory region sequence-specific DNA binding"/>
    <property type="evidence" value="ECO:0007669"/>
    <property type="project" value="TreeGrafter"/>
</dbReference>
<dbReference type="GO" id="GO:0001228">
    <property type="term" value="F:DNA-binding transcription activator activity, RNA polymerase II-specific"/>
    <property type="evidence" value="ECO:0007669"/>
    <property type="project" value="TreeGrafter"/>
</dbReference>
<dbReference type="InterPro" id="IPR050140">
    <property type="entry name" value="SRY-related_HMG-box_TF-like"/>
</dbReference>
<dbReference type="Gene3D" id="1.10.30.10">
    <property type="entry name" value="High mobility group box domain"/>
    <property type="match status" value="1"/>
</dbReference>